<dbReference type="InterPro" id="IPR036397">
    <property type="entry name" value="RNaseH_sf"/>
</dbReference>
<dbReference type="PANTHER" id="PTHR13620:SF104">
    <property type="entry name" value="EXONUCLEASE 3'-5' DOMAIN-CONTAINING PROTEIN 2"/>
    <property type="match status" value="1"/>
</dbReference>
<dbReference type="SUPFAM" id="SSF53098">
    <property type="entry name" value="Ribonuclease H-like"/>
    <property type="match status" value="1"/>
</dbReference>
<feature type="region of interest" description="Disordered" evidence="3">
    <location>
        <begin position="422"/>
        <end position="442"/>
    </location>
</feature>
<dbReference type="SMART" id="SM00474">
    <property type="entry name" value="35EXOc"/>
    <property type="match status" value="1"/>
</dbReference>
<comment type="caution">
    <text evidence="5">The sequence shown here is derived from an EMBL/GenBank/DDBJ whole genome shotgun (WGS) entry which is preliminary data.</text>
</comment>
<reference evidence="5 6" key="1">
    <citation type="submission" date="2024-06" db="EMBL/GenBank/DDBJ databases">
        <title>Complete genome of Phlyctema vagabunda strain 19-DSS-EL-015.</title>
        <authorList>
            <person name="Fiorenzani C."/>
        </authorList>
    </citation>
    <scope>NUCLEOTIDE SEQUENCE [LARGE SCALE GENOMIC DNA]</scope>
    <source>
        <strain evidence="5 6">19-DSS-EL-015</strain>
    </source>
</reference>
<proteinExistence type="predicted"/>
<keyword evidence="5" id="KW-0269">Exonuclease</keyword>
<evidence type="ECO:0000256" key="1">
    <source>
        <dbReference type="ARBA" id="ARBA00022722"/>
    </source>
</evidence>
<feature type="domain" description="3'-5' exonuclease" evidence="4">
    <location>
        <begin position="198"/>
        <end position="388"/>
    </location>
</feature>
<feature type="region of interest" description="Disordered" evidence="3">
    <location>
        <begin position="120"/>
        <end position="152"/>
    </location>
</feature>
<dbReference type="InterPro" id="IPR002562">
    <property type="entry name" value="3'-5'_exonuclease_dom"/>
</dbReference>
<feature type="region of interest" description="Disordered" evidence="3">
    <location>
        <begin position="55"/>
        <end position="83"/>
    </location>
</feature>
<evidence type="ECO:0000256" key="2">
    <source>
        <dbReference type="ARBA" id="ARBA00022801"/>
    </source>
</evidence>
<dbReference type="InterPro" id="IPR051132">
    <property type="entry name" value="3-5_Exonuclease_domain"/>
</dbReference>
<keyword evidence="1" id="KW-0540">Nuclease</keyword>
<dbReference type="PANTHER" id="PTHR13620">
    <property type="entry name" value="3-5 EXONUCLEASE"/>
    <property type="match status" value="1"/>
</dbReference>
<evidence type="ECO:0000313" key="6">
    <source>
        <dbReference type="Proteomes" id="UP001629113"/>
    </source>
</evidence>
<gene>
    <name evidence="5" type="ORF">PVAG01_01793</name>
</gene>
<evidence type="ECO:0000313" key="5">
    <source>
        <dbReference type="EMBL" id="KAL3428284.1"/>
    </source>
</evidence>
<keyword evidence="6" id="KW-1185">Reference proteome</keyword>
<feature type="compositionally biased region" description="Polar residues" evidence="3">
    <location>
        <begin position="55"/>
        <end position="74"/>
    </location>
</feature>
<dbReference type="Gene3D" id="3.30.420.10">
    <property type="entry name" value="Ribonuclease H-like superfamily/Ribonuclease H"/>
    <property type="match status" value="1"/>
</dbReference>
<keyword evidence="2" id="KW-0378">Hydrolase</keyword>
<name>A0ABR4PY19_9HELO</name>
<dbReference type="Proteomes" id="UP001629113">
    <property type="component" value="Unassembled WGS sequence"/>
</dbReference>
<dbReference type="EMBL" id="JBFCZG010000001">
    <property type="protein sequence ID" value="KAL3428284.1"/>
    <property type="molecule type" value="Genomic_DNA"/>
</dbReference>
<feature type="region of interest" description="Disordered" evidence="3">
    <location>
        <begin position="583"/>
        <end position="603"/>
    </location>
</feature>
<evidence type="ECO:0000259" key="4">
    <source>
        <dbReference type="SMART" id="SM00474"/>
    </source>
</evidence>
<accession>A0ABR4PY19</accession>
<dbReference type="CDD" id="cd06141">
    <property type="entry name" value="WRN_exo"/>
    <property type="match status" value="1"/>
</dbReference>
<dbReference type="Pfam" id="PF01612">
    <property type="entry name" value="DNA_pol_A_exo1"/>
    <property type="match status" value="1"/>
</dbReference>
<dbReference type="GO" id="GO:0004527">
    <property type="term" value="F:exonuclease activity"/>
    <property type="evidence" value="ECO:0007669"/>
    <property type="project" value="UniProtKB-KW"/>
</dbReference>
<dbReference type="InterPro" id="IPR012337">
    <property type="entry name" value="RNaseH-like_sf"/>
</dbReference>
<protein>
    <submittedName>
        <fullName evidence="5">3'-5' exonuclease</fullName>
    </submittedName>
</protein>
<sequence length="603" mass="66590">MLRCRYGASTLGKILGQPATTAVGMTSFGGTSTLVTDAMKSTIAALSRGRPLSSIARSIPTNPSPRTKTWNSSHGIIFGNKPSGSPRTLSTAMVDDLDHNLLIQSIAEDEYVMAKSTSAPLSGNEVANSADAEGEPALTEDKDESEDGSIEVPESTLQFKILEDKFREARDAEPGSAESYWSYTMYRGPDGEQHKVKVHYCRSKHTTEQCLAYFKDQKVLGFDIEWKPEAARAQGPKKNVSLIQIASEDRIALFHIALFAKDGVSDLVAPTLQKIMEDPEITKVGVAIKADCTRLRKFLNIEAKGIFELSHLYRLIKYSDSKEYQLINKRLVSLATQVQEHLQLPMFKASEVRSSDWSQPLQINQIVYAASDSYAGVQLYSTMNQKRLLLDPPPPLPYHAELNRPIRLADGVAIPTDTALEELEADDPPTPAPRGRPPKLSSKNLASAAETLELDPGFEISATKSPAKAAAKSSSSASKKFSSPVVQAAAQQMEEYRATHPKNRAAPSNLRAYFIWHENKTLSIEDIAALLRDVPLQTMTVVNYILEAIKLEKLPYDAERLRDVLDRIPKEVTQGRYKMLAKGVEKFDKQQGGRDRGEEEIPS</sequence>
<organism evidence="5 6">
    <name type="scientific">Phlyctema vagabunda</name>
    <dbReference type="NCBI Taxonomy" id="108571"/>
    <lineage>
        <taxon>Eukaryota</taxon>
        <taxon>Fungi</taxon>
        <taxon>Dikarya</taxon>
        <taxon>Ascomycota</taxon>
        <taxon>Pezizomycotina</taxon>
        <taxon>Leotiomycetes</taxon>
        <taxon>Helotiales</taxon>
        <taxon>Dermateaceae</taxon>
        <taxon>Phlyctema</taxon>
    </lineage>
</organism>
<evidence type="ECO:0000256" key="3">
    <source>
        <dbReference type="SAM" id="MobiDB-lite"/>
    </source>
</evidence>